<sequence length="108" mass="11729">MRVLKYRLAGLLFLSAGLGLGWAGLWRPLEAAYAGAARVDWDYYAVALAPLATVFGLYLALTGDRDPYRDAEKATLTSLGKVLLTVMALSTFATFIAFKMTLVSLGYD</sequence>
<evidence type="ECO:0000256" key="1">
    <source>
        <dbReference type="SAM" id="Phobius"/>
    </source>
</evidence>
<dbReference type="RefSeq" id="WP_189503395.1">
    <property type="nucleotide sequence ID" value="NZ_BMZQ01000002.1"/>
</dbReference>
<keyword evidence="1" id="KW-0472">Membrane</keyword>
<comment type="caution">
    <text evidence="2">The sequence shown here is derived from an EMBL/GenBank/DDBJ whole genome shotgun (WGS) entry which is preliminary data.</text>
</comment>
<proteinExistence type="predicted"/>
<feature type="transmembrane region" description="Helical" evidence="1">
    <location>
        <begin position="41"/>
        <end position="61"/>
    </location>
</feature>
<reference evidence="2" key="2">
    <citation type="submission" date="2020-09" db="EMBL/GenBank/DDBJ databases">
        <authorList>
            <person name="Sun Q."/>
            <person name="Kim S."/>
        </authorList>
    </citation>
    <scope>NUCLEOTIDE SEQUENCE</scope>
    <source>
        <strain evidence="2">KCTC 42249</strain>
    </source>
</reference>
<dbReference type="Proteomes" id="UP000630142">
    <property type="component" value="Unassembled WGS sequence"/>
</dbReference>
<evidence type="ECO:0000313" key="2">
    <source>
        <dbReference type="EMBL" id="GHD14174.1"/>
    </source>
</evidence>
<keyword evidence="1" id="KW-0812">Transmembrane</keyword>
<reference evidence="2" key="1">
    <citation type="journal article" date="2014" name="Int. J. Syst. Evol. Microbiol.">
        <title>Complete genome sequence of Corynebacterium casei LMG S-19264T (=DSM 44701T), isolated from a smear-ripened cheese.</title>
        <authorList>
            <consortium name="US DOE Joint Genome Institute (JGI-PGF)"/>
            <person name="Walter F."/>
            <person name="Albersmeier A."/>
            <person name="Kalinowski J."/>
            <person name="Ruckert C."/>
        </authorList>
    </citation>
    <scope>NUCLEOTIDE SEQUENCE</scope>
    <source>
        <strain evidence="2">KCTC 42249</strain>
    </source>
</reference>
<dbReference type="AlphaFoldDB" id="A0A8J3GKQ1"/>
<organism evidence="2 3">
    <name type="scientific">Tianweitania populi</name>
    <dbReference type="NCBI Taxonomy" id="1607949"/>
    <lineage>
        <taxon>Bacteria</taxon>
        <taxon>Pseudomonadati</taxon>
        <taxon>Pseudomonadota</taxon>
        <taxon>Alphaproteobacteria</taxon>
        <taxon>Hyphomicrobiales</taxon>
        <taxon>Phyllobacteriaceae</taxon>
        <taxon>Tianweitania</taxon>
    </lineage>
</organism>
<dbReference type="EMBL" id="BMZQ01000002">
    <property type="protein sequence ID" value="GHD14174.1"/>
    <property type="molecule type" value="Genomic_DNA"/>
</dbReference>
<protein>
    <submittedName>
        <fullName evidence="2">Uncharacterized protein</fullName>
    </submittedName>
</protein>
<keyword evidence="1" id="KW-1133">Transmembrane helix</keyword>
<keyword evidence="3" id="KW-1185">Reference proteome</keyword>
<name>A0A8J3GKQ1_9HYPH</name>
<evidence type="ECO:0000313" key="3">
    <source>
        <dbReference type="Proteomes" id="UP000630142"/>
    </source>
</evidence>
<feature type="transmembrane region" description="Helical" evidence="1">
    <location>
        <begin position="82"/>
        <end position="107"/>
    </location>
</feature>
<accession>A0A8J3GKQ1</accession>
<gene>
    <name evidence="2" type="ORF">GCM10016234_19480</name>
</gene>